<sequence>MCVPPTLLICAVVALSSLKVAAVSFIMLIIGFVMHPCLNHMDRKKLLKFSVSSDLPDLQQETRECQETLIR</sequence>
<reference evidence="5 6" key="1">
    <citation type="submission" date="2020-02" db="EMBL/GenBank/DDBJ databases">
        <authorList>
            <person name="Ma Q."/>
            <person name="Huang Y."/>
            <person name="Song X."/>
            <person name="Pei D."/>
        </authorList>
    </citation>
    <scope>NUCLEOTIDE SEQUENCE [LARGE SCALE GENOMIC DNA]</scope>
    <source>
        <strain evidence="5">Sxm20200214</strain>
        <tissue evidence="5">Leaf</tissue>
    </source>
</reference>
<keyword evidence="4" id="KW-0472">Membrane</keyword>
<dbReference type="PANTHER" id="PTHR45826:SF2">
    <property type="entry name" value="AMINO ACID TRANSPORTER"/>
    <property type="match status" value="1"/>
</dbReference>
<dbReference type="GO" id="GO:0005886">
    <property type="term" value="C:plasma membrane"/>
    <property type="evidence" value="ECO:0007669"/>
    <property type="project" value="UniProtKB-SubCell"/>
</dbReference>
<dbReference type="EMBL" id="JAAMPC010000007">
    <property type="protein sequence ID" value="KAG2304184.1"/>
    <property type="molecule type" value="Genomic_DNA"/>
</dbReference>
<accession>A0A8X7V6J9</accession>
<keyword evidence="4" id="KW-0812">Transmembrane</keyword>
<dbReference type="GO" id="GO:0022857">
    <property type="term" value="F:transmembrane transporter activity"/>
    <property type="evidence" value="ECO:0007669"/>
    <property type="project" value="InterPro"/>
</dbReference>
<evidence type="ECO:0000313" key="5">
    <source>
        <dbReference type="EMBL" id="KAG2304184.1"/>
    </source>
</evidence>
<proteinExistence type="predicted"/>
<dbReference type="AlphaFoldDB" id="A0A8X7V6J9"/>
<keyword evidence="3" id="KW-1003">Cell membrane</keyword>
<evidence type="ECO:0000256" key="3">
    <source>
        <dbReference type="ARBA" id="ARBA00022475"/>
    </source>
</evidence>
<name>A0A8X7V6J9_BRACI</name>
<dbReference type="InterPro" id="IPR044566">
    <property type="entry name" value="RMV1-like"/>
</dbReference>
<evidence type="ECO:0000313" key="6">
    <source>
        <dbReference type="Proteomes" id="UP000886595"/>
    </source>
</evidence>
<comment type="caution">
    <text evidence="5">The sequence shown here is derived from an EMBL/GenBank/DDBJ whole genome shotgun (WGS) entry which is preliminary data.</text>
</comment>
<keyword evidence="2" id="KW-0813">Transport</keyword>
<keyword evidence="6" id="KW-1185">Reference proteome</keyword>
<protein>
    <submittedName>
        <fullName evidence="5">Uncharacterized protein</fullName>
    </submittedName>
</protein>
<dbReference type="PANTHER" id="PTHR45826">
    <property type="entry name" value="POLYAMINE TRANSPORTER PUT1"/>
    <property type="match status" value="1"/>
</dbReference>
<gene>
    <name evidence="5" type="ORF">Bca52824_032835</name>
</gene>
<dbReference type="Proteomes" id="UP000886595">
    <property type="component" value="Unassembled WGS sequence"/>
</dbReference>
<evidence type="ECO:0000256" key="1">
    <source>
        <dbReference type="ARBA" id="ARBA00004651"/>
    </source>
</evidence>
<organism evidence="5 6">
    <name type="scientific">Brassica carinata</name>
    <name type="common">Ethiopian mustard</name>
    <name type="synonym">Abyssinian cabbage</name>
    <dbReference type="NCBI Taxonomy" id="52824"/>
    <lineage>
        <taxon>Eukaryota</taxon>
        <taxon>Viridiplantae</taxon>
        <taxon>Streptophyta</taxon>
        <taxon>Embryophyta</taxon>
        <taxon>Tracheophyta</taxon>
        <taxon>Spermatophyta</taxon>
        <taxon>Magnoliopsida</taxon>
        <taxon>eudicotyledons</taxon>
        <taxon>Gunneridae</taxon>
        <taxon>Pentapetalae</taxon>
        <taxon>rosids</taxon>
        <taxon>malvids</taxon>
        <taxon>Brassicales</taxon>
        <taxon>Brassicaceae</taxon>
        <taxon>Brassiceae</taxon>
        <taxon>Brassica</taxon>
    </lineage>
</organism>
<keyword evidence="4" id="KW-1133">Transmembrane helix</keyword>
<evidence type="ECO:0000256" key="2">
    <source>
        <dbReference type="ARBA" id="ARBA00022448"/>
    </source>
</evidence>
<evidence type="ECO:0000256" key="4">
    <source>
        <dbReference type="SAM" id="Phobius"/>
    </source>
</evidence>
<comment type="subcellular location">
    <subcellularLocation>
        <location evidence="1">Cell membrane</location>
        <topology evidence="1">Multi-pass membrane protein</topology>
    </subcellularLocation>
</comment>
<feature type="transmembrane region" description="Helical" evidence="4">
    <location>
        <begin position="6"/>
        <end position="34"/>
    </location>
</feature>